<reference evidence="10 11" key="1">
    <citation type="submission" date="2017-10" db="EMBL/GenBank/DDBJ databases">
        <title>Sequencing the genomes of 1000 actinobacteria strains.</title>
        <authorList>
            <person name="Klenk H.-P."/>
        </authorList>
    </citation>
    <scope>NUCLEOTIDE SEQUENCE [LARGE SCALE GENOMIC DNA]</scope>
    <source>
        <strain evidence="10 11">DSM 21863</strain>
    </source>
</reference>
<dbReference type="PANTHER" id="PTHR48078:SF7">
    <property type="entry name" value="BLL6502 PROTEIN"/>
    <property type="match status" value="1"/>
</dbReference>
<comment type="cofactor">
    <cofactor evidence="2">
        <name>pyridoxal 5'-phosphate</name>
        <dbReference type="ChEBI" id="CHEBI:597326"/>
    </cofactor>
</comment>
<dbReference type="InterPro" id="IPR036052">
    <property type="entry name" value="TrpB-like_PALP_sf"/>
</dbReference>
<protein>
    <recommendedName>
        <fullName evidence="4">threonine ammonia-lyase</fullName>
        <ecNumber evidence="4">4.3.1.19</ecNumber>
    </recommendedName>
    <alternativeName>
        <fullName evidence="8">Threonine deaminase</fullName>
    </alternativeName>
</protein>
<evidence type="ECO:0000313" key="11">
    <source>
        <dbReference type="Proteomes" id="UP000224130"/>
    </source>
</evidence>
<dbReference type="Pfam" id="PF00291">
    <property type="entry name" value="PALP"/>
    <property type="match status" value="1"/>
</dbReference>
<evidence type="ECO:0000256" key="3">
    <source>
        <dbReference type="ARBA" id="ARBA00010869"/>
    </source>
</evidence>
<evidence type="ECO:0000256" key="8">
    <source>
        <dbReference type="ARBA" id="ARBA00031427"/>
    </source>
</evidence>
<comment type="catalytic activity">
    <reaction evidence="1">
        <text>L-threonine = 2-oxobutanoate + NH4(+)</text>
        <dbReference type="Rhea" id="RHEA:22108"/>
        <dbReference type="ChEBI" id="CHEBI:16763"/>
        <dbReference type="ChEBI" id="CHEBI:28938"/>
        <dbReference type="ChEBI" id="CHEBI:57926"/>
        <dbReference type="EC" id="4.3.1.19"/>
    </reaction>
</comment>
<dbReference type="Proteomes" id="UP000224130">
    <property type="component" value="Unassembled WGS sequence"/>
</dbReference>
<dbReference type="SUPFAM" id="SSF53686">
    <property type="entry name" value="Tryptophan synthase beta subunit-like PLP-dependent enzymes"/>
    <property type="match status" value="1"/>
</dbReference>
<feature type="domain" description="Tryptophan synthase beta chain-like PALP" evidence="9">
    <location>
        <begin position="21"/>
        <end position="310"/>
    </location>
</feature>
<evidence type="ECO:0000256" key="1">
    <source>
        <dbReference type="ARBA" id="ARBA00001274"/>
    </source>
</evidence>
<dbReference type="GO" id="GO:0006567">
    <property type="term" value="P:L-threonine catabolic process"/>
    <property type="evidence" value="ECO:0007669"/>
    <property type="project" value="TreeGrafter"/>
</dbReference>
<dbReference type="FunFam" id="3.40.50.1100:FF:000005">
    <property type="entry name" value="Threonine dehydratase catabolic"/>
    <property type="match status" value="1"/>
</dbReference>
<dbReference type="GO" id="GO:0009097">
    <property type="term" value="P:isoleucine biosynthetic process"/>
    <property type="evidence" value="ECO:0007669"/>
    <property type="project" value="TreeGrafter"/>
</dbReference>
<dbReference type="AlphaFoldDB" id="A0A2A9EYE4"/>
<dbReference type="RefSeq" id="WP_098463586.1">
    <property type="nucleotide sequence ID" value="NZ_PDJJ01000001.1"/>
</dbReference>
<comment type="caution">
    <text evidence="10">The sequence shown here is derived from an EMBL/GenBank/DDBJ whole genome shotgun (WGS) entry which is preliminary data.</text>
</comment>
<dbReference type="EC" id="4.3.1.19" evidence="4"/>
<dbReference type="GO" id="GO:0004794">
    <property type="term" value="F:threonine deaminase activity"/>
    <property type="evidence" value="ECO:0007669"/>
    <property type="project" value="UniProtKB-EC"/>
</dbReference>
<accession>A0A2A9EYE4</accession>
<evidence type="ECO:0000256" key="5">
    <source>
        <dbReference type="ARBA" id="ARBA00022898"/>
    </source>
</evidence>
<dbReference type="Gene3D" id="3.40.50.1100">
    <property type="match status" value="2"/>
</dbReference>
<comment type="similarity">
    <text evidence="3">Belongs to the serine/threonine dehydratase family.</text>
</comment>
<dbReference type="GO" id="GO:0006565">
    <property type="term" value="P:L-serine catabolic process"/>
    <property type="evidence" value="ECO:0007669"/>
    <property type="project" value="TreeGrafter"/>
</dbReference>
<name>A0A2A9EYE4_9MICO</name>
<keyword evidence="11" id="KW-1185">Reference proteome</keyword>
<dbReference type="OrthoDB" id="9811476at2"/>
<comment type="function">
    <text evidence="7">Catalyzes the anaerobic formation of alpha-ketobutyrate and ammonia from threonine in a two-step reaction. The first step involved a dehydration of threonine and a production of enamine intermediates (aminocrotonate), which tautomerizes to its imine form (iminobutyrate). Both intermediates are unstable and short-lived. The second step is the nonenzymatic hydrolysis of the enamine/imine intermediates to form 2-ketobutyrate and free ammonia. In the low water environment of the cell, the second step is accelerated by RidA.</text>
</comment>
<dbReference type="InterPro" id="IPR000634">
    <property type="entry name" value="Ser/Thr_deHydtase_PyrdxlP-BS"/>
</dbReference>
<dbReference type="InterPro" id="IPR001926">
    <property type="entry name" value="TrpB-like_PALP"/>
</dbReference>
<dbReference type="GO" id="GO:0030170">
    <property type="term" value="F:pyridoxal phosphate binding"/>
    <property type="evidence" value="ECO:0007669"/>
    <property type="project" value="InterPro"/>
</dbReference>
<evidence type="ECO:0000256" key="7">
    <source>
        <dbReference type="ARBA" id="ARBA00025527"/>
    </source>
</evidence>
<keyword evidence="6" id="KW-0456">Lyase</keyword>
<gene>
    <name evidence="10" type="ORF">ATJ88_1863</name>
</gene>
<proteinExistence type="inferred from homology"/>
<dbReference type="PANTHER" id="PTHR48078">
    <property type="entry name" value="THREONINE DEHYDRATASE, MITOCHONDRIAL-RELATED"/>
    <property type="match status" value="1"/>
</dbReference>
<organism evidence="10 11">
    <name type="scientific">Isoptericola jiangsuensis</name>
    <dbReference type="NCBI Taxonomy" id="548579"/>
    <lineage>
        <taxon>Bacteria</taxon>
        <taxon>Bacillati</taxon>
        <taxon>Actinomycetota</taxon>
        <taxon>Actinomycetes</taxon>
        <taxon>Micrococcales</taxon>
        <taxon>Promicromonosporaceae</taxon>
        <taxon>Isoptericola</taxon>
    </lineage>
</organism>
<dbReference type="InterPro" id="IPR050147">
    <property type="entry name" value="Ser/Thr_Dehydratase"/>
</dbReference>
<evidence type="ECO:0000256" key="4">
    <source>
        <dbReference type="ARBA" id="ARBA00012096"/>
    </source>
</evidence>
<dbReference type="GO" id="GO:0003941">
    <property type="term" value="F:L-serine ammonia-lyase activity"/>
    <property type="evidence" value="ECO:0007669"/>
    <property type="project" value="TreeGrafter"/>
</dbReference>
<evidence type="ECO:0000256" key="2">
    <source>
        <dbReference type="ARBA" id="ARBA00001933"/>
    </source>
</evidence>
<evidence type="ECO:0000259" key="9">
    <source>
        <dbReference type="Pfam" id="PF00291"/>
    </source>
</evidence>
<keyword evidence="5" id="KW-0663">Pyridoxal phosphate</keyword>
<evidence type="ECO:0000313" key="10">
    <source>
        <dbReference type="EMBL" id="PFG43179.1"/>
    </source>
</evidence>
<dbReference type="PROSITE" id="PS00165">
    <property type="entry name" value="DEHYDRATASE_SER_THR"/>
    <property type="match status" value="1"/>
</dbReference>
<sequence>MDQQPPTPSDVLAARHRLAGHVVRTPATAYPALDDVAHAAGAHDTRLVVKHENLQRTGSFKARGALNLLLHQGAPPAGIVGYSTGNHAQALAHAARQVGAPCTIVMPQAPNPVKERAVRALGADVVLHGADLTTAAAHAAHLAAARDARLVSAADEPDLVAGVATATLELLEDTGHLDVLVVPVGGGSGAAAACLVTSAFAPHVDVVGVQATGAPAAHDSWRTGHLVTRPIRTRAEGLATGRGFALTQGLMRTGLADFLLVDDDAISRAQHAYLTAARTVAEGAGAAALAAVLTHPDRFAGRRVGVVCSGGNASPDELLRALTSTGTAVPA</sequence>
<dbReference type="EMBL" id="PDJJ01000001">
    <property type="protein sequence ID" value="PFG43179.1"/>
    <property type="molecule type" value="Genomic_DNA"/>
</dbReference>
<evidence type="ECO:0000256" key="6">
    <source>
        <dbReference type="ARBA" id="ARBA00023239"/>
    </source>
</evidence>